<evidence type="ECO:0000256" key="4">
    <source>
        <dbReference type="ARBA" id="ARBA00022597"/>
    </source>
</evidence>
<dbReference type="Pfam" id="PF00005">
    <property type="entry name" value="ABC_tran"/>
    <property type="match status" value="2"/>
</dbReference>
<dbReference type="InterPro" id="IPR050107">
    <property type="entry name" value="ABC_carbohydrate_import_ATPase"/>
</dbReference>
<evidence type="ECO:0000256" key="9">
    <source>
        <dbReference type="ARBA" id="ARBA00023136"/>
    </source>
</evidence>
<dbReference type="PROSITE" id="PS50893">
    <property type="entry name" value="ABC_TRANSPORTER_2"/>
    <property type="match status" value="2"/>
</dbReference>
<dbReference type="InterPro" id="IPR003439">
    <property type="entry name" value="ABC_transporter-like_ATP-bd"/>
</dbReference>
<dbReference type="Proteomes" id="UP000310636">
    <property type="component" value="Unassembled WGS sequence"/>
</dbReference>
<keyword evidence="8" id="KW-1278">Translocase</keyword>
<feature type="domain" description="ABC transporter" evidence="10">
    <location>
        <begin position="4"/>
        <end position="243"/>
    </location>
</feature>
<dbReference type="InterPro" id="IPR017871">
    <property type="entry name" value="ABC_transporter-like_CS"/>
</dbReference>
<evidence type="ECO:0000259" key="10">
    <source>
        <dbReference type="PROSITE" id="PS50893"/>
    </source>
</evidence>
<dbReference type="GO" id="GO:0016887">
    <property type="term" value="F:ATP hydrolysis activity"/>
    <property type="evidence" value="ECO:0007669"/>
    <property type="project" value="InterPro"/>
</dbReference>
<dbReference type="SUPFAM" id="SSF52540">
    <property type="entry name" value="P-loop containing nucleoside triphosphate hydrolases"/>
    <property type="match status" value="2"/>
</dbReference>
<dbReference type="InterPro" id="IPR003593">
    <property type="entry name" value="AAA+_ATPase"/>
</dbReference>
<evidence type="ECO:0000256" key="8">
    <source>
        <dbReference type="ARBA" id="ARBA00022967"/>
    </source>
</evidence>
<organism evidence="11 12">
    <name type="scientific">Cohnella fermenti</name>
    <dbReference type="NCBI Taxonomy" id="2565925"/>
    <lineage>
        <taxon>Bacteria</taxon>
        <taxon>Bacillati</taxon>
        <taxon>Bacillota</taxon>
        <taxon>Bacilli</taxon>
        <taxon>Bacillales</taxon>
        <taxon>Paenibacillaceae</taxon>
        <taxon>Cohnella</taxon>
    </lineage>
</organism>
<feature type="domain" description="ABC transporter" evidence="10">
    <location>
        <begin position="253"/>
        <end position="497"/>
    </location>
</feature>
<dbReference type="GO" id="GO:0005886">
    <property type="term" value="C:plasma membrane"/>
    <property type="evidence" value="ECO:0007669"/>
    <property type="project" value="UniProtKB-SubCell"/>
</dbReference>
<evidence type="ECO:0000256" key="1">
    <source>
        <dbReference type="ARBA" id="ARBA00004202"/>
    </source>
</evidence>
<dbReference type="PANTHER" id="PTHR43790">
    <property type="entry name" value="CARBOHYDRATE TRANSPORT ATP-BINDING PROTEIN MG119-RELATED"/>
    <property type="match status" value="1"/>
</dbReference>
<keyword evidence="3" id="KW-1003">Cell membrane</keyword>
<comment type="caution">
    <text evidence="11">The sequence shown here is derived from an EMBL/GenBank/DDBJ whole genome shotgun (WGS) entry which is preliminary data.</text>
</comment>
<keyword evidence="12" id="KW-1185">Reference proteome</keyword>
<sequence>MSLLEMTGIGKSFSGVRALHDAGFTVRAGEIHALLGANGAGKSTLMKILSGAYEADEGTIRLEGRDLILRSPADAKAAGIHCVYQEVDTSLVAQLSVAENIFLDRMMTARQRAWVKWRDLYSEAEKLLAELGLDVPVRKKVADLTLAEKQLVLIARVMVEEAKVVIFDEPTAPLSLEETDQLFRIMDKLKKSGIGLVFISHRLHEVFQICDRATVMRDGRMIVSEPTAGLDTSDIIHAMLGRSLDDEYPKQDVPIGEVLLSVKGLSQGNRVRSVDLDVRRGEIVAVVGLVGAGKTELSRLLFGVDEADGGTVAVASRNADLRAPADAVNSGIVLVPEERRKEGILVKESVLHNLSLPILGKLSRWGVLSGRQEKDNAAGVIERLGIKTPSASQLTGFLSGGNQQKVAIGKWLNTAAEVFVLDEPTKGVDIGAKRDIFLIIGELAAQGKGILYLTCEFAEALGLADRILVMCDGRIVKQFLRGEATQENLLYYASAGQEELA</sequence>
<keyword evidence="4" id="KW-0762">Sugar transport</keyword>
<evidence type="ECO:0000256" key="7">
    <source>
        <dbReference type="ARBA" id="ARBA00022840"/>
    </source>
</evidence>
<evidence type="ECO:0000256" key="3">
    <source>
        <dbReference type="ARBA" id="ARBA00022475"/>
    </source>
</evidence>
<evidence type="ECO:0000256" key="5">
    <source>
        <dbReference type="ARBA" id="ARBA00022737"/>
    </source>
</evidence>
<comment type="subcellular location">
    <subcellularLocation>
        <location evidence="1">Cell membrane</location>
        <topology evidence="1">Peripheral membrane protein</topology>
    </subcellularLocation>
</comment>
<gene>
    <name evidence="11" type="ORF">E6C55_14200</name>
</gene>
<proteinExistence type="predicted"/>
<dbReference type="FunFam" id="3.40.50.300:FF:000127">
    <property type="entry name" value="Ribose import ATP-binding protein RbsA"/>
    <property type="match status" value="1"/>
</dbReference>
<dbReference type="RefSeq" id="WP_136370571.1">
    <property type="nucleotide sequence ID" value="NZ_SSOB01000016.1"/>
</dbReference>
<evidence type="ECO:0000313" key="12">
    <source>
        <dbReference type="Proteomes" id="UP000310636"/>
    </source>
</evidence>
<dbReference type="EMBL" id="SSOB01000016">
    <property type="protein sequence ID" value="THF78476.1"/>
    <property type="molecule type" value="Genomic_DNA"/>
</dbReference>
<keyword evidence="9" id="KW-0472">Membrane</keyword>
<dbReference type="Gene3D" id="3.40.50.300">
    <property type="entry name" value="P-loop containing nucleotide triphosphate hydrolases"/>
    <property type="match status" value="2"/>
</dbReference>
<protein>
    <submittedName>
        <fullName evidence="11">Sugar ABC transporter ATP-binding protein</fullName>
    </submittedName>
</protein>
<dbReference type="InterPro" id="IPR027417">
    <property type="entry name" value="P-loop_NTPase"/>
</dbReference>
<dbReference type="PANTHER" id="PTHR43790:SF3">
    <property type="entry name" value="D-ALLOSE IMPORT ATP-BINDING PROTEIN ALSA-RELATED"/>
    <property type="match status" value="1"/>
</dbReference>
<dbReference type="PROSITE" id="PS00211">
    <property type="entry name" value="ABC_TRANSPORTER_1"/>
    <property type="match status" value="1"/>
</dbReference>
<dbReference type="AlphaFoldDB" id="A0A4S4BTS3"/>
<evidence type="ECO:0000256" key="6">
    <source>
        <dbReference type="ARBA" id="ARBA00022741"/>
    </source>
</evidence>
<dbReference type="CDD" id="cd03216">
    <property type="entry name" value="ABC_Carb_Monos_I"/>
    <property type="match status" value="1"/>
</dbReference>
<evidence type="ECO:0000313" key="11">
    <source>
        <dbReference type="EMBL" id="THF78476.1"/>
    </source>
</evidence>
<dbReference type="OrthoDB" id="9766104at2"/>
<keyword evidence="2" id="KW-0813">Transport</keyword>
<reference evidence="11 12" key="1">
    <citation type="submission" date="2019-04" db="EMBL/GenBank/DDBJ databases">
        <title>Cohnella sp. nov. isolated from preserved vegetables.</title>
        <authorList>
            <person name="Lin S.-Y."/>
            <person name="Hung M.-H."/>
            <person name="Young C.-C."/>
        </authorList>
    </citation>
    <scope>NUCLEOTIDE SEQUENCE [LARGE SCALE GENOMIC DNA]</scope>
    <source>
        <strain evidence="11 12">CC-MHH1044</strain>
    </source>
</reference>
<keyword evidence="5" id="KW-0677">Repeat</keyword>
<keyword evidence="6" id="KW-0547">Nucleotide-binding</keyword>
<accession>A0A4S4BTS3</accession>
<dbReference type="SMART" id="SM00382">
    <property type="entry name" value="AAA"/>
    <property type="match status" value="2"/>
</dbReference>
<dbReference type="GO" id="GO:0005524">
    <property type="term" value="F:ATP binding"/>
    <property type="evidence" value="ECO:0007669"/>
    <property type="project" value="UniProtKB-KW"/>
</dbReference>
<dbReference type="CDD" id="cd03215">
    <property type="entry name" value="ABC_Carb_Monos_II"/>
    <property type="match status" value="1"/>
</dbReference>
<name>A0A4S4BTS3_9BACL</name>
<evidence type="ECO:0000256" key="2">
    <source>
        <dbReference type="ARBA" id="ARBA00022448"/>
    </source>
</evidence>
<keyword evidence="7 11" id="KW-0067">ATP-binding</keyword>